<accession>A0A0H5P3I3</accession>
<keyword evidence="1" id="KW-0614">Plasmid</keyword>
<dbReference type="EMBL" id="LN868939">
    <property type="protein sequence ID" value="CRY81869.1"/>
    <property type="molecule type" value="Genomic_DNA"/>
</dbReference>
<protein>
    <submittedName>
        <fullName evidence="1">Uncharacterized protein</fullName>
    </submittedName>
</protein>
<gene>
    <name evidence="1" type="ORF">ERS450000_04647</name>
</gene>
<evidence type="ECO:0000313" key="2">
    <source>
        <dbReference type="Proteomes" id="UP000057820"/>
    </source>
</evidence>
<dbReference type="AlphaFoldDB" id="A0A0H5P3I3"/>
<dbReference type="KEGG" id="nfr:ERS450000_04647"/>
<geneLocation type="plasmid" evidence="1">
    <name>2</name>
</geneLocation>
<sequence length="171" mass="19729">MRPDEQLRLDFEVEQTAWGKWVSPERRAAQASKFMEHAGIVGLPAQPWESDSPEVVRLDALLTELFPDEEALEKPENLETIDAFVCFLGECYIKYARAEWFDLALNGGVHPFYRDVNPALRWVGEDDEDEVFTAWALMRTVVRHAEFGDGFSLLTDQMRDEFERVSGTSRR</sequence>
<organism evidence="1 2">
    <name type="scientific">Nocardia farcinica</name>
    <dbReference type="NCBI Taxonomy" id="37329"/>
    <lineage>
        <taxon>Bacteria</taxon>
        <taxon>Bacillati</taxon>
        <taxon>Actinomycetota</taxon>
        <taxon>Actinomycetes</taxon>
        <taxon>Mycobacteriales</taxon>
        <taxon>Nocardiaceae</taxon>
        <taxon>Nocardia</taxon>
    </lineage>
</organism>
<dbReference type="Proteomes" id="UP000057820">
    <property type="component" value="Plasmid 2"/>
</dbReference>
<dbReference type="RefSeq" id="WP_060594165.1">
    <property type="nucleotide sequence ID" value="NZ_JADLPC010000017.1"/>
</dbReference>
<name>A0A0H5P3I3_NOCFR</name>
<evidence type="ECO:0000313" key="1">
    <source>
        <dbReference type="EMBL" id="CRY81869.1"/>
    </source>
</evidence>
<reference evidence="2" key="1">
    <citation type="submission" date="2015-03" db="EMBL/GenBank/DDBJ databases">
        <authorList>
            <consortium name="Pathogen Informatics"/>
        </authorList>
    </citation>
    <scope>NUCLEOTIDE SEQUENCE [LARGE SCALE GENOMIC DNA]</scope>
    <source>
        <strain evidence="2">NCTC11134</strain>
        <plasmid evidence="2">2</plasmid>
    </source>
</reference>
<proteinExistence type="predicted"/>